<dbReference type="AlphaFoldDB" id="A0A0N5A083"/>
<feature type="compositionally biased region" description="Basic residues" evidence="1">
    <location>
        <begin position="307"/>
        <end position="316"/>
    </location>
</feature>
<feature type="compositionally biased region" description="Low complexity" evidence="1">
    <location>
        <begin position="184"/>
        <end position="194"/>
    </location>
</feature>
<feature type="compositionally biased region" description="Basic and acidic residues" evidence="1">
    <location>
        <begin position="774"/>
        <end position="794"/>
    </location>
</feature>
<feature type="region of interest" description="Disordered" evidence="1">
    <location>
        <begin position="644"/>
        <end position="895"/>
    </location>
</feature>
<evidence type="ECO:0000313" key="3">
    <source>
        <dbReference type="WBParaSite" id="PTRK_0001474500.1"/>
    </source>
</evidence>
<reference evidence="3" key="1">
    <citation type="submission" date="2017-02" db="UniProtKB">
        <authorList>
            <consortium name="WormBaseParasite"/>
        </authorList>
    </citation>
    <scope>IDENTIFICATION</scope>
</reference>
<name>A0A0N5A083_PARTI</name>
<feature type="compositionally biased region" description="Basic and acidic residues" evidence="1">
    <location>
        <begin position="126"/>
        <end position="150"/>
    </location>
</feature>
<organism evidence="2 3">
    <name type="scientific">Parastrongyloides trichosuri</name>
    <name type="common">Possum-specific nematode worm</name>
    <dbReference type="NCBI Taxonomy" id="131310"/>
    <lineage>
        <taxon>Eukaryota</taxon>
        <taxon>Metazoa</taxon>
        <taxon>Ecdysozoa</taxon>
        <taxon>Nematoda</taxon>
        <taxon>Chromadorea</taxon>
        <taxon>Rhabditida</taxon>
        <taxon>Tylenchina</taxon>
        <taxon>Panagrolaimomorpha</taxon>
        <taxon>Strongyloidoidea</taxon>
        <taxon>Strongyloididae</taxon>
        <taxon>Parastrongyloides</taxon>
    </lineage>
</organism>
<keyword evidence="2" id="KW-1185">Reference proteome</keyword>
<dbReference type="Proteomes" id="UP000038045">
    <property type="component" value="Unplaced"/>
</dbReference>
<accession>A0A0N5A083</accession>
<dbReference type="WBParaSite" id="PTRK_0001474500.1">
    <property type="protein sequence ID" value="PTRK_0001474500.1"/>
    <property type="gene ID" value="PTRK_0001474500"/>
</dbReference>
<protein>
    <submittedName>
        <fullName evidence="3">J domain-containing protein</fullName>
    </submittedName>
</protein>
<evidence type="ECO:0000313" key="2">
    <source>
        <dbReference type="Proteomes" id="UP000038045"/>
    </source>
</evidence>
<feature type="compositionally biased region" description="Basic and acidic residues" evidence="1">
    <location>
        <begin position="269"/>
        <end position="306"/>
    </location>
</feature>
<feature type="compositionally biased region" description="Basic and acidic residues" evidence="1">
    <location>
        <begin position="677"/>
        <end position="703"/>
    </location>
</feature>
<sequence length="895" mass="96458">MIGRPHCGCATTSFRRASAPGCSTLTGSRCPTPTGRARRLRLPACAPCAASSGRADAGGRRRQRHPGRPAPGPDAVRPGRPGGEPAGVPGAAPVRGPAGHAAVGGGGSGTSATRPRHLAARPGRPQGRDRRPGPRAGIDDRHPVDADGRHRTLRRRCVARNQEPADVDPFGAGDPASGQDRGAARAPDQSAARALYGSDRKCPRHGPRRAAGSGVPQPDRQRPLVQPRARRGARQPVALQRDGDPEHLQPARSARPRLGQIRQAGLGIRIRDSGHARRGERGRPLDHGPVDAGGGDRLRRGGEGRGARRPGGRGRPYRSCGANTAGFPSARQRRRSAASRPDKGCPVPGCGPGRADPWRCATPRSGPRPPETAAPRPAPSRRRRRSFENLHQTALITILDALRPVVPILKVEDVKQEHAGRVLILHPDRARGAGDDHRQNRQAIAITHLQRNVNKARDAFVARRVQTQYDQRHLPVGTDDVARDDHGETQQSKARLAKNRQEQAGRQQARNGHALGGADNDRRLSVVIARPQRRHAQPRQTNQRAQRGQGQGRDHSVPSPAAETRQGLHHGQFADEARQRRQAGDHQGRDQEGSAQSRHRRGNDQTRLIALFVVKGIEIFIVEDGAARAGAQVLASVQHLGQHEKGAAGQGRADQIENRPPQDVGVTGPDRRQHRARRDDDGVGRRDRQVARRDHACRAEADGRQPAQQDPQLAKPGRVAAVGREQQEAETDDHIGADLGQDGEDGRRRRAGRRIGGGQPEAERPHGAFGQEGHAQHGRPDVEQAPVRRGDLGDAHSQISHVEGAGHAVDQADPDQEQHGSRQVDGDIGQPGANPRLARTMQGQAVGSRQHDLEEDEEVEQVAGQEGPVDAHDQQQEQGVETRPGPVPSRQGEDH</sequence>
<feature type="region of interest" description="Disordered" evidence="1">
    <location>
        <begin position="48"/>
        <end position="384"/>
    </location>
</feature>
<feature type="compositionally biased region" description="Low complexity" evidence="1">
    <location>
        <begin position="538"/>
        <end position="548"/>
    </location>
</feature>
<feature type="compositionally biased region" description="Low complexity" evidence="1">
    <location>
        <begin position="86"/>
        <end position="101"/>
    </location>
</feature>
<feature type="compositionally biased region" description="Basic and acidic residues" evidence="1">
    <location>
        <begin position="816"/>
        <end position="825"/>
    </location>
</feature>
<evidence type="ECO:0000256" key="1">
    <source>
        <dbReference type="SAM" id="MobiDB-lite"/>
    </source>
</evidence>
<feature type="compositionally biased region" description="Pro residues" evidence="1">
    <location>
        <begin position="366"/>
        <end position="378"/>
    </location>
</feature>
<proteinExistence type="predicted"/>
<feature type="compositionally biased region" description="Basic and acidic residues" evidence="1">
    <location>
        <begin position="572"/>
        <end position="592"/>
    </location>
</feature>
<feature type="region of interest" description="Disordered" evidence="1">
    <location>
        <begin position="471"/>
        <end position="602"/>
    </location>
</feature>